<evidence type="ECO:0000256" key="3">
    <source>
        <dbReference type="ARBA" id="ARBA00023295"/>
    </source>
</evidence>
<dbReference type="GO" id="GO:0016787">
    <property type="term" value="F:hydrolase activity"/>
    <property type="evidence" value="ECO:0007669"/>
    <property type="project" value="UniProtKB-KW"/>
</dbReference>
<sequence length="328" mass="37594">MPTLKTTTLLLIVFLVVSNILAQESQEAFHPGKPWMDTEGNIINAHGGGILFDDGIYYWFGEKRGKHRSQGVNVYSSKDLYNWKPEGLALSPVDGDDDHDIARGCVMERPKVIYNEKTGKYVMWFHLELKGQGYSAARAAVAVSDKVTGPYTFVHSYRPNGNMSRDMTLLQEEDGTAYHIYSSRENYDLRIAKLSEDYLHHTKDDHLMFSEHREAPAIVKHDGKYFLITSACTGWKPNAAAVHVAKSLVGPWKRYENPMRGPEADITFDAQSTFIFPVQGKEDQLIFMADRWQPNDLINSPYIWLPIEWENELPTVEWNDNWNLNDFE</sequence>
<organism evidence="6 7">
    <name type="scientific">Echinicola jeungdonensis</name>
    <dbReference type="NCBI Taxonomy" id="709343"/>
    <lineage>
        <taxon>Bacteria</taxon>
        <taxon>Pseudomonadati</taxon>
        <taxon>Bacteroidota</taxon>
        <taxon>Cytophagia</taxon>
        <taxon>Cytophagales</taxon>
        <taxon>Cyclobacteriaceae</taxon>
        <taxon>Echinicola</taxon>
    </lineage>
</organism>
<evidence type="ECO:0000256" key="4">
    <source>
        <dbReference type="RuleBase" id="RU361187"/>
    </source>
</evidence>
<dbReference type="InterPro" id="IPR023296">
    <property type="entry name" value="Glyco_hydro_beta-prop_sf"/>
</dbReference>
<gene>
    <name evidence="6" type="ORF">ACFFUR_02375</name>
</gene>
<comment type="caution">
    <text evidence="6">The sequence shown here is derived from an EMBL/GenBank/DDBJ whole genome shotgun (WGS) entry which is preliminary data.</text>
</comment>
<evidence type="ECO:0000313" key="7">
    <source>
        <dbReference type="Proteomes" id="UP001589654"/>
    </source>
</evidence>
<dbReference type="Gene3D" id="2.115.10.20">
    <property type="entry name" value="Glycosyl hydrolase domain, family 43"/>
    <property type="match status" value="1"/>
</dbReference>
<dbReference type="CDD" id="cd18825">
    <property type="entry name" value="GH43_CtGH43-like"/>
    <property type="match status" value="1"/>
</dbReference>
<reference evidence="6 7" key="1">
    <citation type="submission" date="2024-09" db="EMBL/GenBank/DDBJ databases">
        <authorList>
            <person name="Sun Q."/>
            <person name="Mori K."/>
        </authorList>
    </citation>
    <scope>NUCLEOTIDE SEQUENCE [LARGE SCALE GENOMIC DNA]</scope>
    <source>
        <strain evidence="6 7">CECT 7682</strain>
    </source>
</reference>
<name>A0ABV5J2A1_9BACT</name>
<keyword evidence="3 4" id="KW-0326">Glycosidase</keyword>
<evidence type="ECO:0000313" key="6">
    <source>
        <dbReference type="EMBL" id="MFB9210637.1"/>
    </source>
</evidence>
<evidence type="ECO:0000256" key="1">
    <source>
        <dbReference type="ARBA" id="ARBA00009865"/>
    </source>
</evidence>
<dbReference type="SUPFAM" id="SSF75005">
    <property type="entry name" value="Arabinanase/levansucrase/invertase"/>
    <property type="match status" value="1"/>
</dbReference>
<dbReference type="Proteomes" id="UP001589654">
    <property type="component" value="Unassembled WGS sequence"/>
</dbReference>
<feature type="signal peptide" evidence="5">
    <location>
        <begin position="1"/>
        <end position="22"/>
    </location>
</feature>
<accession>A0ABV5J2A1</accession>
<dbReference type="InterPro" id="IPR006710">
    <property type="entry name" value="Glyco_hydro_43"/>
</dbReference>
<evidence type="ECO:0000256" key="2">
    <source>
        <dbReference type="ARBA" id="ARBA00022801"/>
    </source>
</evidence>
<keyword evidence="7" id="KW-1185">Reference proteome</keyword>
<dbReference type="EMBL" id="JBHMEW010000008">
    <property type="protein sequence ID" value="MFB9210637.1"/>
    <property type="molecule type" value="Genomic_DNA"/>
</dbReference>
<dbReference type="PANTHER" id="PTHR22925:SF3">
    <property type="entry name" value="GLYCOSYL HYDROLASE FAMILY PROTEIN 43"/>
    <property type="match status" value="1"/>
</dbReference>
<keyword evidence="2 4" id="KW-0378">Hydrolase</keyword>
<evidence type="ECO:0000256" key="5">
    <source>
        <dbReference type="SAM" id="SignalP"/>
    </source>
</evidence>
<proteinExistence type="inferred from homology"/>
<keyword evidence="5" id="KW-0732">Signal</keyword>
<comment type="similarity">
    <text evidence="1 4">Belongs to the glycosyl hydrolase 43 family.</text>
</comment>
<protein>
    <submittedName>
        <fullName evidence="6">Glycoside hydrolase family 43 protein</fullName>
    </submittedName>
</protein>
<dbReference type="PANTHER" id="PTHR22925">
    <property type="entry name" value="GLYCOSYL HYDROLASE 43 FAMILY MEMBER"/>
    <property type="match status" value="1"/>
</dbReference>
<dbReference type="Pfam" id="PF04616">
    <property type="entry name" value="Glyco_hydro_43"/>
    <property type="match status" value="1"/>
</dbReference>
<feature type="chain" id="PRO_5046515543" evidence="5">
    <location>
        <begin position="23"/>
        <end position="328"/>
    </location>
</feature>
<dbReference type="RefSeq" id="WP_290246886.1">
    <property type="nucleotide sequence ID" value="NZ_JAUFQT010000001.1"/>
</dbReference>